<accession>A0A371EPT1</accession>
<evidence type="ECO:0000313" key="2">
    <source>
        <dbReference type="Proteomes" id="UP000257109"/>
    </source>
</evidence>
<proteinExistence type="predicted"/>
<dbReference type="Proteomes" id="UP000257109">
    <property type="component" value="Unassembled WGS sequence"/>
</dbReference>
<feature type="non-terminal residue" evidence="1">
    <location>
        <position position="1"/>
    </location>
</feature>
<protein>
    <submittedName>
        <fullName evidence="1">Uncharacterized protein</fullName>
    </submittedName>
</protein>
<evidence type="ECO:0000313" key="1">
    <source>
        <dbReference type="EMBL" id="RDX68004.1"/>
    </source>
</evidence>
<reference evidence="1" key="1">
    <citation type="submission" date="2018-05" db="EMBL/GenBank/DDBJ databases">
        <title>Draft genome of Mucuna pruriens seed.</title>
        <authorList>
            <person name="Nnadi N.E."/>
            <person name="Vos R."/>
            <person name="Hasami M.H."/>
            <person name="Devisetty U.K."/>
            <person name="Aguiy J.C."/>
        </authorList>
    </citation>
    <scope>NUCLEOTIDE SEQUENCE [LARGE SCALE GENOMIC DNA]</scope>
    <source>
        <strain evidence="1">JCA_2017</strain>
    </source>
</reference>
<dbReference type="AlphaFoldDB" id="A0A371EPT1"/>
<keyword evidence="2" id="KW-1185">Reference proteome</keyword>
<dbReference type="PANTHER" id="PTHR35046">
    <property type="entry name" value="ZINC KNUCKLE (CCHC-TYPE) FAMILY PROTEIN"/>
    <property type="match status" value="1"/>
</dbReference>
<dbReference type="EMBL" id="QJKJ01012739">
    <property type="protein sequence ID" value="RDX68004.1"/>
    <property type="molecule type" value="Genomic_DNA"/>
</dbReference>
<sequence length="129" mass="15155">MPPLEDFSNIEVVEPVDGVVLVTRRAPSIQPKEDGNVEQCENIFHTRCHINDKTSMTGHLLLGHPWKFDRKVTYDGYKNRYTFSMNKCIIVLTPFKLVEAYVDQIRIARKCKLREKQLSIQETKKRKYE</sequence>
<comment type="caution">
    <text evidence="1">The sequence shown here is derived from an EMBL/GenBank/DDBJ whole genome shotgun (WGS) entry which is preliminary data.</text>
</comment>
<dbReference type="OrthoDB" id="1747743at2759"/>
<dbReference type="PANTHER" id="PTHR35046:SF9">
    <property type="entry name" value="RNA-DIRECTED DNA POLYMERASE"/>
    <property type="match status" value="1"/>
</dbReference>
<organism evidence="1 2">
    <name type="scientific">Mucuna pruriens</name>
    <name type="common">Velvet bean</name>
    <name type="synonym">Dolichos pruriens</name>
    <dbReference type="NCBI Taxonomy" id="157652"/>
    <lineage>
        <taxon>Eukaryota</taxon>
        <taxon>Viridiplantae</taxon>
        <taxon>Streptophyta</taxon>
        <taxon>Embryophyta</taxon>
        <taxon>Tracheophyta</taxon>
        <taxon>Spermatophyta</taxon>
        <taxon>Magnoliopsida</taxon>
        <taxon>eudicotyledons</taxon>
        <taxon>Gunneridae</taxon>
        <taxon>Pentapetalae</taxon>
        <taxon>rosids</taxon>
        <taxon>fabids</taxon>
        <taxon>Fabales</taxon>
        <taxon>Fabaceae</taxon>
        <taxon>Papilionoideae</taxon>
        <taxon>50 kb inversion clade</taxon>
        <taxon>NPAAA clade</taxon>
        <taxon>indigoferoid/millettioid clade</taxon>
        <taxon>Phaseoleae</taxon>
        <taxon>Mucuna</taxon>
    </lineage>
</organism>
<gene>
    <name evidence="1" type="ORF">CR513_53061</name>
</gene>
<name>A0A371EPT1_MUCPR</name>